<feature type="non-terminal residue" evidence="1">
    <location>
        <position position="190"/>
    </location>
</feature>
<accession>T0YGA1</accession>
<reference evidence="1" key="1">
    <citation type="submission" date="2013-08" db="EMBL/GenBank/DDBJ databases">
        <authorList>
            <person name="Mendez C."/>
            <person name="Richter M."/>
            <person name="Ferrer M."/>
            <person name="Sanchez J."/>
        </authorList>
    </citation>
    <scope>NUCLEOTIDE SEQUENCE</scope>
</reference>
<dbReference type="EMBL" id="AUZX01014481">
    <property type="protein sequence ID" value="EQD32098.1"/>
    <property type="molecule type" value="Genomic_DNA"/>
</dbReference>
<protein>
    <submittedName>
        <fullName evidence="1">Uncharacterized protein</fullName>
    </submittedName>
</protein>
<dbReference type="AlphaFoldDB" id="T0YGA1"/>
<organism evidence="1">
    <name type="scientific">mine drainage metagenome</name>
    <dbReference type="NCBI Taxonomy" id="410659"/>
    <lineage>
        <taxon>unclassified sequences</taxon>
        <taxon>metagenomes</taxon>
        <taxon>ecological metagenomes</taxon>
    </lineage>
</organism>
<sequence length="190" mass="20734">PPGTAAAKLAGSISSLTKPEAVRAVTRLSSEEEARLALLEKSLKDLQANDPNKLIAQLDIRAGRVRALGEHLRGLETALSNADVAAVFAARKEGRRKSEDAKRLREATFPQGVLPGMGGEQWKAMWEASRLYSAQQAYQGKAFPVTEDGAKCVLCQQDLDHAAAHRLRQFEEFVTSKRSRSFASFGRNSV</sequence>
<proteinExistence type="predicted"/>
<feature type="non-terminal residue" evidence="1">
    <location>
        <position position="1"/>
    </location>
</feature>
<name>T0YGA1_9ZZZZ</name>
<evidence type="ECO:0000313" key="1">
    <source>
        <dbReference type="EMBL" id="EQD32098.1"/>
    </source>
</evidence>
<comment type="caution">
    <text evidence="1">The sequence shown here is derived from an EMBL/GenBank/DDBJ whole genome shotgun (WGS) entry which is preliminary data.</text>
</comment>
<gene>
    <name evidence="1" type="ORF">B1A_19615</name>
</gene>
<reference evidence="1" key="2">
    <citation type="journal article" date="2014" name="ISME J.">
        <title>Microbial stratification in low pH oxic and suboxic macroscopic growths along an acid mine drainage.</title>
        <authorList>
            <person name="Mendez-Garcia C."/>
            <person name="Mesa V."/>
            <person name="Sprenger R.R."/>
            <person name="Richter M."/>
            <person name="Diez M.S."/>
            <person name="Solano J."/>
            <person name="Bargiela R."/>
            <person name="Golyshina O.V."/>
            <person name="Manteca A."/>
            <person name="Ramos J.L."/>
            <person name="Gallego J.R."/>
            <person name="Llorente I."/>
            <person name="Martins Dos Santos V.A."/>
            <person name="Jensen O.N."/>
            <person name="Pelaez A.I."/>
            <person name="Sanchez J."/>
            <person name="Ferrer M."/>
        </authorList>
    </citation>
    <scope>NUCLEOTIDE SEQUENCE</scope>
</reference>